<dbReference type="GO" id="GO:0004674">
    <property type="term" value="F:protein serine/threonine kinase activity"/>
    <property type="evidence" value="ECO:0007669"/>
    <property type="project" value="UniProtKB-EC"/>
</dbReference>
<reference evidence="11" key="1">
    <citation type="journal article" date="2011" name="Genome Biol.">
        <title>Comparative and functional genomics provide insights into the pathogenicity of dermatophytic fungi.</title>
        <authorList>
            <person name="Burmester A."/>
            <person name="Shelest E."/>
            <person name="Gloeckner G."/>
            <person name="Heddergott C."/>
            <person name="Schindler S."/>
            <person name="Staib P."/>
            <person name="Heidel A."/>
            <person name="Felder M."/>
            <person name="Petzold A."/>
            <person name="Szafranski K."/>
            <person name="Feuermann M."/>
            <person name="Pedruzzi I."/>
            <person name="Priebe S."/>
            <person name="Groth M."/>
            <person name="Winkler R."/>
            <person name="Li W."/>
            <person name="Kniemeyer O."/>
            <person name="Schroeckh V."/>
            <person name="Hertweck C."/>
            <person name="Hube B."/>
            <person name="White T.C."/>
            <person name="Platzer M."/>
            <person name="Guthke R."/>
            <person name="Heitman J."/>
            <person name="Woestemeyer J."/>
            <person name="Zipfel P.F."/>
            <person name="Monod M."/>
            <person name="Brakhage A.A."/>
        </authorList>
    </citation>
    <scope>NUCLEOTIDE SEQUENCE [LARGE SCALE GENOMIC DNA]</scope>
    <source>
        <strain evidence="11">HKI 0517</strain>
    </source>
</reference>
<feature type="region of interest" description="Disordered" evidence="7">
    <location>
        <begin position="584"/>
        <end position="665"/>
    </location>
</feature>
<evidence type="ECO:0000259" key="8">
    <source>
        <dbReference type="PROSITE" id="PS50006"/>
    </source>
</evidence>
<feature type="compositionally biased region" description="Acidic residues" evidence="7">
    <location>
        <begin position="634"/>
        <end position="643"/>
    </location>
</feature>
<feature type="domain" description="Protein kinase" evidence="9">
    <location>
        <begin position="284"/>
        <end position="532"/>
    </location>
</feature>
<dbReference type="PROSITE" id="PS00108">
    <property type="entry name" value="PROTEIN_KINASE_ST"/>
    <property type="match status" value="1"/>
</dbReference>
<dbReference type="InterPro" id="IPR000253">
    <property type="entry name" value="FHA_dom"/>
</dbReference>
<evidence type="ECO:0000313" key="10">
    <source>
        <dbReference type="EMBL" id="EFE44466.1"/>
    </source>
</evidence>
<dbReference type="KEGG" id="tve:TRV_00735"/>
<comment type="catalytic activity">
    <reaction evidence="5">
        <text>L-seryl-[protein] + ATP = O-phospho-L-seryl-[protein] + ADP + H(+)</text>
        <dbReference type="Rhea" id="RHEA:17989"/>
        <dbReference type="Rhea" id="RHEA-COMP:9863"/>
        <dbReference type="Rhea" id="RHEA-COMP:11604"/>
        <dbReference type="ChEBI" id="CHEBI:15378"/>
        <dbReference type="ChEBI" id="CHEBI:29999"/>
        <dbReference type="ChEBI" id="CHEBI:30616"/>
        <dbReference type="ChEBI" id="CHEBI:83421"/>
        <dbReference type="ChEBI" id="CHEBI:456216"/>
        <dbReference type="EC" id="2.7.11.1"/>
    </reaction>
</comment>
<dbReference type="InterPro" id="IPR008271">
    <property type="entry name" value="Ser/Thr_kinase_AS"/>
</dbReference>
<evidence type="ECO:0000256" key="7">
    <source>
        <dbReference type="SAM" id="MobiDB-lite"/>
    </source>
</evidence>
<dbReference type="Proteomes" id="UP000008383">
    <property type="component" value="Unassembled WGS sequence"/>
</dbReference>
<keyword evidence="11" id="KW-1185">Reference proteome</keyword>
<dbReference type="Pfam" id="PF00498">
    <property type="entry name" value="FHA"/>
    <property type="match status" value="1"/>
</dbReference>
<dbReference type="PROSITE" id="PS50011">
    <property type="entry name" value="PROTEIN_KINASE_DOM"/>
    <property type="match status" value="1"/>
</dbReference>
<comment type="similarity">
    <text evidence="1">Belongs to the protein kinase superfamily. CAMK Ser/Thr protein kinase family. CHEK2 subfamily.</text>
</comment>
<dbReference type="CDD" id="cd05117">
    <property type="entry name" value="STKc_CAMK"/>
    <property type="match status" value="1"/>
</dbReference>
<dbReference type="InterPro" id="IPR017441">
    <property type="entry name" value="Protein_kinase_ATP_BS"/>
</dbReference>
<organism evidence="10 11">
    <name type="scientific">Trichophyton verrucosum (strain HKI 0517)</name>
    <dbReference type="NCBI Taxonomy" id="663202"/>
    <lineage>
        <taxon>Eukaryota</taxon>
        <taxon>Fungi</taxon>
        <taxon>Dikarya</taxon>
        <taxon>Ascomycota</taxon>
        <taxon>Pezizomycotina</taxon>
        <taxon>Eurotiomycetes</taxon>
        <taxon>Eurotiomycetidae</taxon>
        <taxon>Onygenales</taxon>
        <taxon>Arthrodermataceae</taxon>
        <taxon>Trichophyton</taxon>
    </lineage>
</organism>
<dbReference type="Gene3D" id="3.30.200.20">
    <property type="entry name" value="Phosphorylase Kinase, domain 1"/>
    <property type="match status" value="1"/>
</dbReference>
<feature type="binding site" evidence="6">
    <location>
        <position position="313"/>
    </location>
    <ligand>
        <name>ATP</name>
        <dbReference type="ChEBI" id="CHEBI:30616"/>
    </ligand>
</feature>
<dbReference type="SMART" id="SM00240">
    <property type="entry name" value="FHA"/>
    <property type="match status" value="1"/>
</dbReference>
<keyword evidence="3 6" id="KW-0067">ATP-binding</keyword>
<evidence type="ECO:0000256" key="6">
    <source>
        <dbReference type="PROSITE-ProRule" id="PRU10141"/>
    </source>
</evidence>
<dbReference type="InterPro" id="IPR008984">
    <property type="entry name" value="SMAD_FHA_dom_sf"/>
</dbReference>
<feature type="compositionally biased region" description="Polar residues" evidence="7">
    <location>
        <begin position="108"/>
        <end position="123"/>
    </location>
</feature>
<dbReference type="Gene3D" id="2.60.200.20">
    <property type="match status" value="1"/>
</dbReference>
<comment type="caution">
    <text evidence="10">The sequence shown here is derived from an EMBL/GenBank/DDBJ whole genome shotgun (WGS) entry which is preliminary data.</text>
</comment>
<keyword evidence="2 6" id="KW-0547">Nucleotide-binding</keyword>
<dbReference type="SUPFAM" id="SSF56112">
    <property type="entry name" value="Protein kinase-like (PK-like)"/>
    <property type="match status" value="1"/>
</dbReference>
<dbReference type="PROSITE" id="PS50006">
    <property type="entry name" value="FHA_DOMAIN"/>
    <property type="match status" value="1"/>
</dbReference>
<evidence type="ECO:0000256" key="4">
    <source>
        <dbReference type="ARBA" id="ARBA00047899"/>
    </source>
</evidence>
<protein>
    <submittedName>
        <fullName evidence="10">Uncharacterized protein</fullName>
    </submittedName>
</protein>
<dbReference type="PANTHER" id="PTHR44167:SF30">
    <property type="entry name" value="PHOSPHORYLASE KINASE"/>
    <property type="match status" value="1"/>
</dbReference>
<dbReference type="GO" id="GO:0044773">
    <property type="term" value="P:mitotic DNA damage checkpoint signaling"/>
    <property type="evidence" value="ECO:0007669"/>
    <property type="project" value="TreeGrafter"/>
</dbReference>
<dbReference type="InterPro" id="IPR011009">
    <property type="entry name" value="Kinase-like_dom_sf"/>
</dbReference>
<evidence type="ECO:0000256" key="5">
    <source>
        <dbReference type="ARBA" id="ARBA00048679"/>
    </source>
</evidence>
<evidence type="ECO:0000259" key="9">
    <source>
        <dbReference type="PROSITE" id="PS50011"/>
    </source>
</evidence>
<dbReference type="Gene3D" id="1.10.510.10">
    <property type="entry name" value="Transferase(Phosphotransferase) domain 1"/>
    <property type="match status" value="1"/>
</dbReference>
<dbReference type="SUPFAM" id="SSF49879">
    <property type="entry name" value="SMAD/FHA domain"/>
    <property type="match status" value="1"/>
</dbReference>
<evidence type="ECO:0000313" key="11">
    <source>
        <dbReference type="Proteomes" id="UP000008383"/>
    </source>
</evidence>
<dbReference type="RefSeq" id="XP_003025077.1">
    <property type="nucleotide sequence ID" value="XM_003025031.1"/>
</dbReference>
<dbReference type="PROSITE" id="PS00107">
    <property type="entry name" value="PROTEIN_KINASE_ATP"/>
    <property type="match status" value="1"/>
</dbReference>
<dbReference type="GeneID" id="9580557"/>
<gene>
    <name evidence="10" type="ORF">TRV_00735</name>
</gene>
<dbReference type="Pfam" id="PF00069">
    <property type="entry name" value="Pkinase"/>
    <property type="match status" value="1"/>
</dbReference>
<feature type="compositionally biased region" description="Basic and acidic residues" evidence="7">
    <location>
        <begin position="644"/>
        <end position="665"/>
    </location>
</feature>
<comment type="catalytic activity">
    <reaction evidence="4">
        <text>L-threonyl-[protein] + ATP = O-phospho-L-threonyl-[protein] + ADP + H(+)</text>
        <dbReference type="Rhea" id="RHEA:46608"/>
        <dbReference type="Rhea" id="RHEA-COMP:11060"/>
        <dbReference type="Rhea" id="RHEA-COMP:11605"/>
        <dbReference type="ChEBI" id="CHEBI:15378"/>
        <dbReference type="ChEBI" id="CHEBI:30013"/>
        <dbReference type="ChEBI" id="CHEBI:30616"/>
        <dbReference type="ChEBI" id="CHEBI:61977"/>
        <dbReference type="ChEBI" id="CHEBI:456216"/>
        <dbReference type="EC" id="2.7.11.1"/>
    </reaction>
</comment>
<evidence type="ECO:0000256" key="2">
    <source>
        <dbReference type="ARBA" id="ARBA00022741"/>
    </source>
</evidence>
<evidence type="ECO:0000256" key="1">
    <source>
        <dbReference type="ARBA" id="ARBA00005575"/>
    </source>
</evidence>
<feature type="region of interest" description="Disordered" evidence="7">
    <location>
        <begin position="44"/>
        <end position="123"/>
    </location>
</feature>
<dbReference type="InterPro" id="IPR000719">
    <property type="entry name" value="Prot_kinase_dom"/>
</dbReference>
<feature type="domain" description="FHA" evidence="8">
    <location>
        <begin position="193"/>
        <end position="245"/>
    </location>
</feature>
<dbReference type="OrthoDB" id="407410at2759"/>
<dbReference type="FunFam" id="1.10.510.10:FF:000571">
    <property type="entry name" value="Maternal embryonic leucine zipper kinase"/>
    <property type="match status" value="1"/>
</dbReference>
<sequence length="665" mass="75680">MPPQRERSNLKRERVRYGHVIAIGFSGGKKNIFRLLLTPLPNLQGNAIPDHESKKPRRSPRISSQLQQDAGYLPSPLVNEVISEEKREVATVSPPEGRRKEAPRGQSPDESSCPTQGFSQYPPIQSIDDVEDEAAQGIWGYLTPLDNNFGGQLVLKKRDSTNTTPVIGAASDISTPESTTSKRGTREINRAGYLIGRHAECDFRIKLPTISNRHCLIFHENRGGDFVAIVEDLSINGTFINDAIIGRNKRRELENGDEITILQESRFIFNYPRSRNTSKFRQQYKLFDMLGRGHFASVYLCAERSTGVKYAVKHFEKRPGAVQRLDREALQQEISMLMSVNHPNMLCLKDTFDESDGVYLILELAPEGELFNWIIRHQKLSEDETRKVFIQLFEGLKYLHERNIIHRDIKPENILVVDKDLTVKLADFGLAKIVGEHSFTTTLMYTRAVDIWSLGVVLYICLCGFPPFSDELYHPREYPYTQKEQIQLGYFKYPSPYWDSIDYNAMDLIDSMIEVDVKERLKVDECLEHPWITGIDPDEPRVADSTDDLAGAIGGLRVSKERRPTMVRRLLSDIHEVTVKQVVKTKEDDPSSQNITIYQNHPVPQAQEPKPAGNRNSKEFMELGGSGDQVLFDEQSDDSLELESEARKPVVHQDDADKTPRGSKR</sequence>
<dbReference type="HOGENOM" id="CLU_000288_171_0_1"/>
<dbReference type="AlphaFoldDB" id="D4D0Y9"/>
<name>D4D0Y9_TRIVH</name>
<dbReference type="PANTHER" id="PTHR44167">
    <property type="entry name" value="OVARIAN-SPECIFIC SERINE/THREONINE-PROTEIN KINASE LOK-RELATED"/>
    <property type="match status" value="1"/>
</dbReference>
<dbReference type="SMART" id="SM00220">
    <property type="entry name" value="S_TKc"/>
    <property type="match status" value="1"/>
</dbReference>
<dbReference type="GO" id="GO:0005634">
    <property type="term" value="C:nucleus"/>
    <property type="evidence" value="ECO:0007669"/>
    <property type="project" value="TreeGrafter"/>
</dbReference>
<accession>D4D0Y9</accession>
<dbReference type="GO" id="GO:0005524">
    <property type="term" value="F:ATP binding"/>
    <property type="evidence" value="ECO:0007669"/>
    <property type="project" value="UniProtKB-UniRule"/>
</dbReference>
<evidence type="ECO:0000256" key="3">
    <source>
        <dbReference type="ARBA" id="ARBA00022840"/>
    </source>
</evidence>
<proteinExistence type="inferred from homology"/>
<dbReference type="EMBL" id="ACYE01000048">
    <property type="protein sequence ID" value="EFE44466.1"/>
    <property type="molecule type" value="Genomic_DNA"/>
</dbReference>